<dbReference type="GO" id="GO:0000981">
    <property type="term" value="F:DNA-binding transcription factor activity, RNA polymerase II-specific"/>
    <property type="evidence" value="ECO:0007669"/>
    <property type="project" value="InterPro"/>
</dbReference>
<feature type="domain" description="Zn(2)-C6 fungal-type" evidence="6">
    <location>
        <begin position="10"/>
        <end position="43"/>
    </location>
</feature>
<evidence type="ECO:0000256" key="4">
    <source>
        <dbReference type="ARBA" id="ARBA00023242"/>
    </source>
</evidence>
<dbReference type="InterPro" id="IPR050987">
    <property type="entry name" value="AtrR-like"/>
</dbReference>
<dbReference type="CDD" id="cd12148">
    <property type="entry name" value="fungal_TF_MHR"/>
    <property type="match status" value="1"/>
</dbReference>
<keyword evidence="8" id="KW-1185">Reference proteome</keyword>
<keyword evidence="2" id="KW-0479">Metal-binding</keyword>
<comment type="subcellular location">
    <subcellularLocation>
        <location evidence="1">Nucleus</location>
    </subcellularLocation>
</comment>
<dbReference type="PANTHER" id="PTHR46910:SF3">
    <property type="entry name" value="HALOTOLERANCE PROTEIN 9-RELATED"/>
    <property type="match status" value="1"/>
</dbReference>
<dbReference type="Pfam" id="PF04082">
    <property type="entry name" value="Fungal_trans"/>
    <property type="match status" value="1"/>
</dbReference>
<evidence type="ECO:0000256" key="1">
    <source>
        <dbReference type="ARBA" id="ARBA00004123"/>
    </source>
</evidence>
<evidence type="ECO:0000259" key="6">
    <source>
        <dbReference type="PROSITE" id="PS50048"/>
    </source>
</evidence>
<comment type="caution">
    <text evidence="7">The sequence shown here is derived from an EMBL/GenBank/DDBJ whole genome shotgun (WGS) entry which is preliminary data.</text>
</comment>
<keyword evidence="3" id="KW-0238">DNA-binding</keyword>
<dbReference type="Proteomes" id="UP000736335">
    <property type="component" value="Unassembled WGS sequence"/>
</dbReference>
<dbReference type="InterPro" id="IPR001138">
    <property type="entry name" value="Zn2Cys6_DnaBD"/>
</dbReference>
<evidence type="ECO:0000313" key="8">
    <source>
        <dbReference type="Proteomes" id="UP000736335"/>
    </source>
</evidence>
<name>A0A9P6H5B4_9AGAM</name>
<accession>A0A9P6H5B4</accession>
<dbReference type="SUPFAM" id="SSF57701">
    <property type="entry name" value="Zn2/Cys6 DNA-binding domain"/>
    <property type="match status" value="1"/>
</dbReference>
<proteinExistence type="predicted"/>
<dbReference type="GO" id="GO:0003677">
    <property type="term" value="F:DNA binding"/>
    <property type="evidence" value="ECO:0007669"/>
    <property type="project" value="UniProtKB-KW"/>
</dbReference>
<dbReference type="InterPro" id="IPR036864">
    <property type="entry name" value="Zn2-C6_fun-type_DNA-bd_sf"/>
</dbReference>
<dbReference type="Gene3D" id="4.10.240.10">
    <property type="entry name" value="Zn(2)-C6 fungal-type DNA-binding domain"/>
    <property type="match status" value="1"/>
</dbReference>
<dbReference type="InterPro" id="IPR007219">
    <property type="entry name" value="XnlR_reg_dom"/>
</dbReference>
<dbReference type="PROSITE" id="PS00463">
    <property type="entry name" value="ZN2_CY6_FUNGAL_1"/>
    <property type="match status" value="1"/>
</dbReference>
<protein>
    <submittedName>
        <fullName evidence="7">Fungal-specific transcription factor domain-containing protein</fullName>
    </submittedName>
</protein>
<dbReference type="PANTHER" id="PTHR46910">
    <property type="entry name" value="TRANSCRIPTION FACTOR PDR1"/>
    <property type="match status" value="1"/>
</dbReference>
<organism evidence="7 8">
    <name type="scientific">Thelephora terrestris</name>
    <dbReference type="NCBI Taxonomy" id="56493"/>
    <lineage>
        <taxon>Eukaryota</taxon>
        <taxon>Fungi</taxon>
        <taxon>Dikarya</taxon>
        <taxon>Basidiomycota</taxon>
        <taxon>Agaricomycotina</taxon>
        <taxon>Agaricomycetes</taxon>
        <taxon>Thelephorales</taxon>
        <taxon>Thelephoraceae</taxon>
        <taxon>Thelephora</taxon>
    </lineage>
</organism>
<sequence length="571" mass="64639">MSTVQKRPRACDSCRKKKVRCDGPDESGGPCATCAIHSAECSYNDQLRPPRPRGYVQHLETRIANLERHLREQYSSQRDGGDQLLPANGRALTTSHVPGDQHSLGPLPASAYSKPEGMDPLSLLAEETSDSDDEFFFRTETNLGDPSHELNAEHASRFYGKSSLLAFTTRAFDDSGEVPTDTDRAHAYREEFWVTPDWLTSMLAPKPVLFEFPDVYLLWHLVDCYFNNINTIFPILHRPSFVCSIQQRLHETSQSFGAVVLLVCAIGCGFTDDPRVLQVISPDSPCTAWKLFHQANSVQKRHYLPHSLFEAQIYPLSALFLEGYSPPDKIWVVVSVGLTIMQDVGVHRKSFSSQKTIETELWKRSFWTLIVLSRSLSTLLGRPCALQDEDFDADLPLIYDDEDLDGSGLKRPPQQDRPAQMSSFVWMIKLSQILAFTLRTVYSTKRSKVLLGYVGKRWEQRVIATLTSALERWLDTVPEHLQWGSEASKRNRVFLIQSVYLRCQFHEVQFHVHRAFVFRDPPDPELSGPSVIVCKNAAKQCISIVDSVKDLLDTSLYCIGLMVKPDAYPLP</sequence>
<dbReference type="SMART" id="SM00066">
    <property type="entry name" value="GAL4"/>
    <property type="match status" value="1"/>
</dbReference>
<reference evidence="7" key="1">
    <citation type="journal article" date="2020" name="Nat. Commun.">
        <title>Large-scale genome sequencing of mycorrhizal fungi provides insights into the early evolution of symbiotic traits.</title>
        <authorList>
            <person name="Miyauchi S."/>
            <person name="Kiss E."/>
            <person name="Kuo A."/>
            <person name="Drula E."/>
            <person name="Kohler A."/>
            <person name="Sanchez-Garcia M."/>
            <person name="Morin E."/>
            <person name="Andreopoulos B."/>
            <person name="Barry K.W."/>
            <person name="Bonito G."/>
            <person name="Buee M."/>
            <person name="Carver A."/>
            <person name="Chen C."/>
            <person name="Cichocki N."/>
            <person name="Clum A."/>
            <person name="Culley D."/>
            <person name="Crous P.W."/>
            <person name="Fauchery L."/>
            <person name="Girlanda M."/>
            <person name="Hayes R.D."/>
            <person name="Keri Z."/>
            <person name="LaButti K."/>
            <person name="Lipzen A."/>
            <person name="Lombard V."/>
            <person name="Magnuson J."/>
            <person name="Maillard F."/>
            <person name="Murat C."/>
            <person name="Nolan M."/>
            <person name="Ohm R.A."/>
            <person name="Pangilinan J."/>
            <person name="Pereira M.F."/>
            <person name="Perotto S."/>
            <person name="Peter M."/>
            <person name="Pfister S."/>
            <person name="Riley R."/>
            <person name="Sitrit Y."/>
            <person name="Stielow J.B."/>
            <person name="Szollosi G."/>
            <person name="Zifcakova L."/>
            <person name="Stursova M."/>
            <person name="Spatafora J.W."/>
            <person name="Tedersoo L."/>
            <person name="Vaario L.M."/>
            <person name="Yamada A."/>
            <person name="Yan M."/>
            <person name="Wang P."/>
            <person name="Xu J."/>
            <person name="Bruns T."/>
            <person name="Baldrian P."/>
            <person name="Vilgalys R."/>
            <person name="Dunand C."/>
            <person name="Henrissat B."/>
            <person name="Grigoriev I.V."/>
            <person name="Hibbett D."/>
            <person name="Nagy L.G."/>
            <person name="Martin F.M."/>
        </authorList>
    </citation>
    <scope>NUCLEOTIDE SEQUENCE</scope>
    <source>
        <strain evidence="7">UH-Tt-Lm1</strain>
    </source>
</reference>
<dbReference type="SMART" id="SM00906">
    <property type="entry name" value="Fungal_trans"/>
    <property type="match status" value="1"/>
</dbReference>
<dbReference type="EMBL" id="WIUZ02000021">
    <property type="protein sequence ID" value="KAF9778873.1"/>
    <property type="molecule type" value="Genomic_DNA"/>
</dbReference>
<dbReference type="PROSITE" id="PS50048">
    <property type="entry name" value="ZN2_CY6_FUNGAL_2"/>
    <property type="match status" value="1"/>
</dbReference>
<reference evidence="7" key="2">
    <citation type="submission" date="2020-11" db="EMBL/GenBank/DDBJ databases">
        <authorList>
            <consortium name="DOE Joint Genome Institute"/>
            <person name="Kuo A."/>
            <person name="Miyauchi S."/>
            <person name="Kiss E."/>
            <person name="Drula E."/>
            <person name="Kohler A."/>
            <person name="Sanchez-Garcia M."/>
            <person name="Andreopoulos B."/>
            <person name="Barry K.W."/>
            <person name="Bonito G."/>
            <person name="Buee M."/>
            <person name="Carver A."/>
            <person name="Chen C."/>
            <person name="Cichocki N."/>
            <person name="Clum A."/>
            <person name="Culley D."/>
            <person name="Crous P.W."/>
            <person name="Fauchery L."/>
            <person name="Girlanda M."/>
            <person name="Hayes R."/>
            <person name="Keri Z."/>
            <person name="Labutti K."/>
            <person name="Lipzen A."/>
            <person name="Lombard V."/>
            <person name="Magnuson J."/>
            <person name="Maillard F."/>
            <person name="Morin E."/>
            <person name="Murat C."/>
            <person name="Nolan M."/>
            <person name="Ohm R."/>
            <person name="Pangilinan J."/>
            <person name="Pereira M."/>
            <person name="Perotto S."/>
            <person name="Peter M."/>
            <person name="Riley R."/>
            <person name="Sitrit Y."/>
            <person name="Stielow B."/>
            <person name="Szollosi G."/>
            <person name="Zifcakova L."/>
            <person name="Stursova M."/>
            <person name="Spatafora J.W."/>
            <person name="Tedersoo L."/>
            <person name="Vaario L.-M."/>
            <person name="Yamada A."/>
            <person name="Yan M."/>
            <person name="Wang P."/>
            <person name="Xu J."/>
            <person name="Bruns T."/>
            <person name="Baldrian P."/>
            <person name="Vilgalys R."/>
            <person name="Henrissat B."/>
            <person name="Grigoriev I.V."/>
            <person name="Hibbett D."/>
            <person name="Nagy L.G."/>
            <person name="Martin F.M."/>
        </authorList>
    </citation>
    <scope>NUCLEOTIDE SEQUENCE</scope>
    <source>
        <strain evidence="7">UH-Tt-Lm1</strain>
    </source>
</reference>
<dbReference type="CDD" id="cd14723">
    <property type="entry name" value="ZIP_Ppr1"/>
    <property type="match status" value="1"/>
</dbReference>
<evidence type="ECO:0000256" key="2">
    <source>
        <dbReference type="ARBA" id="ARBA00022723"/>
    </source>
</evidence>
<evidence type="ECO:0000256" key="3">
    <source>
        <dbReference type="ARBA" id="ARBA00023125"/>
    </source>
</evidence>
<evidence type="ECO:0000313" key="7">
    <source>
        <dbReference type="EMBL" id="KAF9778873.1"/>
    </source>
</evidence>
<feature type="region of interest" description="Disordered" evidence="5">
    <location>
        <begin position="73"/>
        <end position="117"/>
    </location>
</feature>
<keyword evidence="4" id="KW-0539">Nucleus</keyword>
<dbReference type="AlphaFoldDB" id="A0A9P6H5B4"/>
<dbReference type="GO" id="GO:0006351">
    <property type="term" value="P:DNA-templated transcription"/>
    <property type="evidence" value="ECO:0007669"/>
    <property type="project" value="InterPro"/>
</dbReference>
<dbReference type="GO" id="GO:0008270">
    <property type="term" value="F:zinc ion binding"/>
    <property type="evidence" value="ECO:0007669"/>
    <property type="project" value="InterPro"/>
</dbReference>
<evidence type="ECO:0000256" key="5">
    <source>
        <dbReference type="SAM" id="MobiDB-lite"/>
    </source>
</evidence>
<dbReference type="CDD" id="cd00067">
    <property type="entry name" value="GAL4"/>
    <property type="match status" value="1"/>
</dbReference>
<gene>
    <name evidence="7" type="ORF">BJ322DRAFT_1090058</name>
</gene>
<dbReference type="GO" id="GO:0005634">
    <property type="term" value="C:nucleus"/>
    <property type="evidence" value="ECO:0007669"/>
    <property type="project" value="UniProtKB-SubCell"/>
</dbReference>
<dbReference type="Pfam" id="PF00172">
    <property type="entry name" value="Zn_clus"/>
    <property type="match status" value="1"/>
</dbReference>
<dbReference type="OrthoDB" id="4456959at2759"/>